<feature type="region of interest" description="Disordered" evidence="1">
    <location>
        <begin position="1"/>
        <end position="51"/>
    </location>
</feature>
<reference evidence="4" key="1">
    <citation type="submission" date="2023-07" db="EMBL/GenBank/DDBJ databases">
        <title>30 novel species of actinomycetes from the DSMZ collection.</title>
        <authorList>
            <person name="Nouioui I."/>
        </authorList>
    </citation>
    <scope>NUCLEOTIDE SEQUENCE [LARGE SCALE GENOMIC DNA]</scope>
    <source>
        <strain evidence="4">DSM 44915</strain>
    </source>
</reference>
<organism evidence="3 4">
    <name type="scientific">Streptomyces chisholmiae</name>
    <dbReference type="NCBI Taxonomy" id="3075540"/>
    <lineage>
        <taxon>Bacteria</taxon>
        <taxon>Bacillati</taxon>
        <taxon>Actinomycetota</taxon>
        <taxon>Actinomycetes</taxon>
        <taxon>Kitasatosporales</taxon>
        <taxon>Streptomycetaceae</taxon>
        <taxon>Streptomyces</taxon>
    </lineage>
</organism>
<feature type="compositionally biased region" description="Basic and acidic residues" evidence="1">
    <location>
        <begin position="14"/>
        <end position="25"/>
    </location>
</feature>
<keyword evidence="2" id="KW-1133">Transmembrane helix</keyword>
<feature type="transmembrane region" description="Helical" evidence="2">
    <location>
        <begin position="286"/>
        <end position="304"/>
    </location>
</feature>
<dbReference type="EMBL" id="JAVREO010000012">
    <property type="protein sequence ID" value="MDT0268675.1"/>
    <property type="molecule type" value="Genomic_DNA"/>
</dbReference>
<evidence type="ECO:0000256" key="2">
    <source>
        <dbReference type="SAM" id="Phobius"/>
    </source>
</evidence>
<evidence type="ECO:0000313" key="4">
    <source>
        <dbReference type="Proteomes" id="UP001183410"/>
    </source>
</evidence>
<protein>
    <submittedName>
        <fullName evidence="3">Uncharacterized protein</fullName>
    </submittedName>
</protein>
<feature type="transmembrane region" description="Helical" evidence="2">
    <location>
        <begin position="147"/>
        <end position="166"/>
    </location>
</feature>
<keyword evidence="4" id="KW-1185">Reference proteome</keyword>
<feature type="transmembrane region" description="Helical" evidence="2">
    <location>
        <begin position="186"/>
        <end position="204"/>
    </location>
</feature>
<sequence>MSDHRTTVGGPDQADEHEADEHEAGDLQAGDPGAGDHEAPPSGLPVDPHSPLPLHPLVYLADGDEVTVGRPDTDSYAILPPDGAELVRWLAAGQPPAEAADRYHRTYGEHVDMADMIGALHELGFVRQAGEDPGPPPPLRWQRLGRALFSVPAWLCYAALVTWAVVVMADAPSRVPEAGDLIFSDYYSVVNLTLLAVVAPLIALHESFHALAGRRIGIRSRVSLSHRFYFLVVETALDGLVTVPRRQRYLPILAGMLADVLALAALVVIADACWGGGAGPSFASQLCLAIAFATFTRLLWQFFFYIRTDIYVLITTVIGCVDLHSAALRVLRNRLWRLLRRPHRRTDETTLHPTDRRVARWYSWLIVVGYALSIATTVLALAPVFLEMFVGAVERFAGAGEADPLRLLDSVVFLALTVVQFALPARIALRDRARRAQHTHVIS</sequence>
<dbReference type="Proteomes" id="UP001183410">
    <property type="component" value="Unassembled WGS sequence"/>
</dbReference>
<proteinExistence type="predicted"/>
<feature type="transmembrane region" description="Helical" evidence="2">
    <location>
        <begin position="411"/>
        <end position="429"/>
    </location>
</feature>
<gene>
    <name evidence="3" type="ORF">RM844_20525</name>
</gene>
<evidence type="ECO:0000313" key="3">
    <source>
        <dbReference type="EMBL" id="MDT0268675.1"/>
    </source>
</evidence>
<evidence type="ECO:0000256" key="1">
    <source>
        <dbReference type="SAM" id="MobiDB-lite"/>
    </source>
</evidence>
<dbReference type="RefSeq" id="WP_311668762.1">
    <property type="nucleotide sequence ID" value="NZ_JAVREO010000012.1"/>
</dbReference>
<keyword evidence="2" id="KW-0472">Membrane</keyword>
<feature type="transmembrane region" description="Helical" evidence="2">
    <location>
        <begin position="361"/>
        <end position="386"/>
    </location>
</feature>
<accession>A0ABU2JUL4</accession>
<feature type="transmembrane region" description="Helical" evidence="2">
    <location>
        <begin position="249"/>
        <end position="274"/>
    </location>
</feature>
<keyword evidence="2" id="KW-0812">Transmembrane</keyword>
<comment type="caution">
    <text evidence="3">The sequence shown here is derived from an EMBL/GenBank/DDBJ whole genome shotgun (WGS) entry which is preliminary data.</text>
</comment>
<name>A0ABU2JUL4_9ACTN</name>